<proteinExistence type="predicted"/>
<dbReference type="PANTHER" id="PTHR31956:SF8">
    <property type="entry name" value="ACID PHOSPHATASE PHOA (AFU_ORTHOLOGUE AFUA_1G03570)"/>
    <property type="match status" value="1"/>
</dbReference>
<keyword evidence="3" id="KW-1185">Reference proteome</keyword>
<dbReference type="PANTHER" id="PTHR31956">
    <property type="entry name" value="NON-SPECIFIC PHOSPHOLIPASE C4-RELATED"/>
    <property type="match status" value="1"/>
</dbReference>
<evidence type="ECO:0008006" key="4">
    <source>
        <dbReference type="Google" id="ProtNLM"/>
    </source>
</evidence>
<dbReference type="InterPro" id="IPR007312">
    <property type="entry name" value="Phosphoesterase"/>
</dbReference>
<sequence>MGNQQSTTTATSPSTMYTASAASDVAAAAATALTLHPTSNVKGQSFDRYVQIFFENQDYDIAEGDPNFSYLASLGVKLDNYWAITHPSQPNYVSALGADRNGVYLDDFATIDADVETMIDLLDAGGVSWSIYGEDMPYSGFEGNWENQETGANMYVRKHNPMMSYDSATGDVNRLAKAKNLTMFYEELASNTLPQWMWITPNMTSDGHDSSVTVAGEWARAFIEPLLSNENFNIDRTLVILTWDECENYLIENRVLAILLGSAVPDSLVGTTNSTEFSHYSLSKTAEENWTLGSLGKGDVDANSLVMALG</sequence>
<organism evidence="2 3">
    <name type="scientific">Cytospora chrysosperma</name>
    <name type="common">Cytospora canker fungus</name>
    <name type="synonym">Sphaeria chrysosperma</name>
    <dbReference type="NCBI Taxonomy" id="252740"/>
    <lineage>
        <taxon>Eukaryota</taxon>
        <taxon>Fungi</taxon>
        <taxon>Dikarya</taxon>
        <taxon>Ascomycota</taxon>
        <taxon>Pezizomycotina</taxon>
        <taxon>Sordariomycetes</taxon>
        <taxon>Sordariomycetidae</taxon>
        <taxon>Diaporthales</taxon>
        <taxon>Cytosporaceae</taxon>
        <taxon>Cytospora</taxon>
    </lineage>
</organism>
<comment type="caution">
    <text evidence="2">The sequence shown here is derived from an EMBL/GenBank/DDBJ whole genome shotgun (WGS) entry which is preliminary data.</text>
</comment>
<evidence type="ECO:0000256" key="1">
    <source>
        <dbReference type="ARBA" id="ARBA00022801"/>
    </source>
</evidence>
<evidence type="ECO:0000313" key="3">
    <source>
        <dbReference type="Proteomes" id="UP000284375"/>
    </source>
</evidence>
<dbReference type="OrthoDB" id="5135119at2759"/>
<name>A0A423WCE0_CYTCH</name>
<accession>A0A423WCE0</accession>
<dbReference type="STRING" id="252740.A0A423WCE0"/>
<dbReference type="InterPro" id="IPR017850">
    <property type="entry name" value="Alkaline_phosphatase_core_sf"/>
</dbReference>
<dbReference type="EMBL" id="LJZO01000007">
    <property type="protein sequence ID" value="ROW01054.1"/>
    <property type="molecule type" value="Genomic_DNA"/>
</dbReference>
<dbReference type="GO" id="GO:0009395">
    <property type="term" value="P:phospholipid catabolic process"/>
    <property type="evidence" value="ECO:0007669"/>
    <property type="project" value="TreeGrafter"/>
</dbReference>
<dbReference type="Gene3D" id="3.40.720.10">
    <property type="entry name" value="Alkaline Phosphatase, subunit A"/>
    <property type="match status" value="1"/>
</dbReference>
<dbReference type="Proteomes" id="UP000284375">
    <property type="component" value="Unassembled WGS sequence"/>
</dbReference>
<protein>
    <recommendedName>
        <fullName evidence="4">Acid phosphatase</fullName>
    </recommendedName>
</protein>
<keyword evidence="1" id="KW-0378">Hydrolase</keyword>
<reference evidence="2 3" key="1">
    <citation type="submission" date="2015-09" db="EMBL/GenBank/DDBJ databases">
        <title>Host preference determinants of Valsa canker pathogens revealed by comparative genomics.</title>
        <authorList>
            <person name="Yin Z."/>
            <person name="Huang L."/>
        </authorList>
    </citation>
    <scope>NUCLEOTIDE SEQUENCE [LARGE SCALE GENOMIC DNA]</scope>
    <source>
        <strain evidence="2 3">YSFL</strain>
    </source>
</reference>
<dbReference type="Pfam" id="PF04185">
    <property type="entry name" value="Phosphoesterase"/>
    <property type="match status" value="1"/>
</dbReference>
<evidence type="ECO:0000313" key="2">
    <source>
        <dbReference type="EMBL" id="ROW01054.1"/>
    </source>
</evidence>
<dbReference type="GO" id="GO:0016788">
    <property type="term" value="F:hydrolase activity, acting on ester bonds"/>
    <property type="evidence" value="ECO:0007669"/>
    <property type="project" value="InterPro"/>
</dbReference>
<gene>
    <name evidence="2" type="ORF">VSDG_02837</name>
</gene>
<dbReference type="AlphaFoldDB" id="A0A423WCE0"/>